<keyword evidence="2" id="KW-1185">Reference proteome</keyword>
<sequence>MTEALRDLARCLYRHVQTEHDHLNSDEVIEDDVIANGYTFTEPGLRFG</sequence>
<name>A0A2G8RCN1_9RHOB</name>
<comment type="caution">
    <text evidence="1">The sequence shown here is derived from an EMBL/GenBank/DDBJ whole genome shotgun (WGS) entry which is preliminary data.</text>
</comment>
<dbReference type="Proteomes" id="UP000231259">
    <property type="component" value="Unassembled WGS sequence"/>
</dbReference>
<proteinExistence type="predicted"/>
<dbReference type="AlphaFoldDB" id="A0A2G8RCN1"/>
<reference evidence="1 2" key="1">
    <citation type="submission" date="2013-09" db="EMBL/GenBank/DDBJ databases">
        <title>Genome sequencing of Phaeobacter antarcticus sp. nov. SM1211.</title>
        <authorList>
            <person name="Zhang X.-Y."/>
            <person name="Liu C."/>
            <person name="Chen X.-L."/>
            <person name="Xie B.-B."/>
            <person name="Qin Q.-L."/>
            <person name="Rong J.-C."/>
            <person name="Zhang Y.-Z."/>
        </authorList>
    </citation>
    <scope>NUCLEOTIDE SEQUENCE [LARGE SCALE GENOMIC DNA]</scope>
    <source>
        <strain evidence="1 2">SM1211</strain>
    </source>
</reference>
<evidence type="ECO:0000313" key="2">
    <source>
        <dbReference type="Proteomes" id="UP000231259"/>
    </source>
</evidence>
<protein>
    <submittedName>
        <fullName evidence="1">Uncharacterized protein</fullName>
    </submittedName>
</protein>
<dbReference type="EMBL" id="AWWI01000109">
    <property type="protein sequence ID" value="PIL19181.1"/>
    <property type="molecule type" value="Genomic_DNA"/>
</dbReference>
<dbReference type="RefSeq" id="WP_245875712.1">
    <property type="nucleotide sequence ID" value="NZ_AWWI01000109.1"/>
</dbReference>
<gene>
    <name evidence="1" type="ORF">P775_16060</name>
</gene>
<accession>A0A2G8RCN1</accession>
<evidence type="ECO:0000313" key="1">
    <source>
        <dbReference type="EMBL" id="PIL19181.1"/>
    </source>
</evidence>
<organism evidence="1 2">
    <name type="scientific">Puniceibacterium antarcticum</name>
    <dbReference type="NCBI Taxonomy" id="1206336"/>
    <lineage>
        <taxon>Bacteria</taxon>
        <taxon>Pseudomonadati</taxon>
        <taxon>Pseudomonadota</taxon>
        <taxon>Alphaproteobacteria</taxon>
        <taxon>Rhodobacterales</taxon>
        <taxon>Paracoccaceae</taxon>
        <taxon>Puniceibacterium</taxon>
    </lineage>
</organism>